<organism evidence="1 2">
    <name type="scientific">Chryseobacterium luteum</name>
    <dbReference type="NCBI Taxonomy" id="421531"/>
    <lineage>
        <taxon>Bacteria</taxon>
        <taxon>Pseudomonadati</taxon>
        <taxon>Bacteroidota</taxon>
        <taxon>Flavobacteriia</taxon>
        <taxon>Flavobacteriales</taxon>
        <taxon>Weeksellaceae</taxon>
        <taxon>Chryseobacterium group</taxon>
        <taxon>Chryseobacterium</taxon>
    </lineage>
</organism>
<dbReference type="Pfam" id="PF11153">
    <property type="entry name" value="DUF2931"/>
    <property type="match status" value="1"/>
</dbReference>
<protein>
    <recommendedName>
        <fullName evidence="3">DUF2931 domain-containing protein</fullName>
    </recommendedName>
</protein>
<dbReference type="EMBL" id="JPRO01000023">
    <property type="protein sequence ID" value="KFE97881.1"/>
    <property type="molecule type" value="Genomic_DNA"/>
</dbReference>
<name>A0A085Z0B8_9FLAO</name>
<evidence type="ECO:0000313" key="2">
    <source>
        <dbReference type="Proteomes" id="UP000028703"/>
    </source>
</evidence>
<reference evidence="1 2" key="1">
    <citation type="submission" date="2014-07" db="EMBL/GenBank/DDBJ databases">
        <title>Genome of Chryseobacterium luteum DSM 18605.</title>
        <authorList>
            <person name="Stropko S.J."/>
            <person name="Pipes S.E."/>
            <person name="Newman J.D."/>
        </authorList>
    </citation>
    <scope>NUCLEOTIDE SEQUENCE [LARGE SCALE GENOMIC DNA]</scope>
    <source>
        <strain evidence="1 2">DSM 18605</strain>
    </source>
</reference>
<dbReference type="AlphaFoldDB" id="A0A085Z0B8"/>
<accession>A0A085Z0B8</accession>
<proteinExistence type="predicted"/>
<dbReference type="InterPro" id="IPR021326">
    <property type="entry name" value="DUF2931"/>
</dbReference>
<comment type="caution">
    <text evidence="1">The sequence shown here is derived from an EMBL/GenBank/DDBJ whole genome shotgun (WGS) entry which is preliminary data.</text>
</comment>
<dbReference type="Proteomes" id="UP000028703">
    <property type="component" value="Unassembled WGS sequence"/>
</dbReference>
<evidence type="ECO:0000313" key="1">
    <source>
        <dbReference type="EMBL" id="KFE97881.1"/>
    </source>
</evidence>
<dbReference type="eggNOG" id="ENOG5030JUG">
    <property type="taxonomic scope" value="Bacteria"/>
</dbReference>
<evidence type="ECO:0008006" key="3">
    <source>
        <dbReference type="Google" id="ProtNLM"/>
    </source>
</evidence>
<sequence>MASCQNKTEKKMSTEIYDWKETISCPPGYPVEVYKGGLQNLQEGTYTSLNLGLHRGLEGWGSTGRSMDSGVKPLPNHLNVVYLSYAEDKFFQVDCDLDYEKMASLFHKGYDVKAASGSGKIRHENYDTVIVGFAPGGVCVIWIEGGGRQTEIGRYQGKEVIIPQKEIDGLDSHNHLLFEPVYRKKMMKDPNIVPLAIQGKPIPYGIWDIYRKRYSWKPVFELQDSSILDNKTQVMLFYINGEIENIFTEKLPLKDFEKKTIPKRIVFSFKDKNGKDYGAMADIDEESAFNAFKEVYGENSENVTADLDIRVNLINTFFTVKLKGNGKDIFIKTENLEVF</sequence>
<keyword evidence="2" id="KW-1185">Reference proteome</keyword>
<gene>
    <name evidence="1" type="ORF">IX38_19640</name>
</gene>